<dbReference type="InterPro" id="IPR052170">
    <property type="entry name" value="M29_Exopeptidase"/>
</dbReference>
<accession>A0A7C3EW55</accession>
<dbReference type="GO" id="GO:0004177">
    <property type="term" value="F:aminopeptidase activity"/>
    <property type="evidence" value="ECO:0007669"/>
    <property type="project" value="UniProtKB-KW"/>
</dbReference>
<keyword evidence="6" id="KW-0645">Protease</keyword>
<protein>
    <recommendedName>
        <fullName evidence="11">Aminopeptidase</fullName>
    </recommendedName>
</protein>
<sequence length="381" mass="42872">MIDFPKEEKRKIAEVLVKESMRIGKKRDGSFDSVYLRYNGTDPSCEEFAYMVEEECWKVGAYVLPRRYSSLRMREMYSLAPEESIKQMDPLAEAIAKTADVRMFIGEEDDPNWSEGLTEKYKASAPIRQRLWEIMDAKGMRWVYFGWPIPGSAKAYGCGIDEFRKIFFDSIRHSFSAETRALSDYYHSALKDAKEVRIVSKDTDLSFSVEGRHALVDDHVISDEDLKNGDVGMNIPCGEVFVAPIETSANGHILFPTVVIPGFGKINDLRLTFKDGKVVRYDARSGAERFGRFLSANTGEKDRIAELGIGTNPGAKFTGGSIIIDEKIYRTIHIAIGNNTGSYHGKNKASSHLDMIKDMSEGRMYFDGRLVMDNGVPAKKG</sequence>
<evidence type="ECO:0000256" key="7">
    <source>
        <dbReference type="ARBA" id="ARBA00022723"/>
    </source>
</evidence>
<evidence type="ECO:0000256" key="4">
    <source>
        <dbReference type="ARBA" id="ARBA00008236"/>
    </source>
</evidence>
<dbReference type="Pfam" id="PF02073">
    <property type="entry name" value="Peptidase_M29"/>
    <property type="match status" value="1"/>
</dbReference>
<evidence type="ECO:0000256" key="3">
    <source>
        <dbReference type="ARBA" id="ARBA00001947"/>
    </source>
</evidence>
<name>A0A7C3EW55_9CREN</name>
<dbReference type="AlphaFoldDB" id="A0A7C3EW55"/>
<gene>
    <name evidence="10" type="ORF">ENS19_03310</name>
</gene>
<evidence type="ECO:0008006" key="11">
    <source>
        <dbReference type="Google" id="ProtNLM"/>
    </source>
</evidence>
<evidence type="ECO:0000256" key="6">
    <source>
        <dbReference type="ARBA" id="ARBA00022670"/>
    </source>
</evidence>
<dbReference type="PANTHER" id="PTHR34448">
    <property type="entry name" value="AMINOPEPTIDASE"/>
    <property type="match status" value="1"/>
</dbReference>
<dbReference type="EMBL" id="DSTX01000003">
    <property type="protein sequence ID" value="HFK20289.1"/>
    <property type="molecule type" value="Genomic_DNA"/>
</dbReference>
<dbReference type="GO" id="GO:0008237">
    <property type="term" value="F:metallopeptidase activity"/>
    <property type="evidence" value="ECO:0007669"/>
    <property type="project" value="UniProtKB-KW"/>
</dbReference>
<comment type="cofactor">
    <cofactor evidence="3">
        <name>Zn(2+)</name>
        <dbReference type="ChEBI" id="CHEBI:29105"/>
    </cofactor>
</comment>
<comment type="cofactor">
    <cofactor evidence="1">
        <name>Co(2+)</name>
        <dbReference type="ChEBI" id="CHEBI:48828"/>
    </cofactor>
</comment>
<keyword evidence="9" id="KW-0482">Metalloprotease</keyword>
<dbReference type="GO" id="GO:0046872">
    <property type="term" value="F:metal ion binding"/>
    <property type="evidence" value="ECO:0007669"/>
    <property type="project" value="UniProtKB-KW"/>
</dbReference>
<dbReference type="InterPro" id="IPR000787">
    <property type="entry name" value="Peptidase_M29"/>
</dbReference>
<evidence type="ECO:0000313" key="10">
    <source>
        <dbReference type="EMBL" id="HFK20289.1"/>
    </source>
</evidence>
<dbReference type="Gene3D" id="3.40.1830.10">
    <property type="entry name" value="Thermophilic metalloprotease (M29)"/>
    <property type="match status" value="1"/>
</dbReference>
<proteinExistence type="inferred from homology"/>
<evidence type="ECO:0000256" key="9">
    <source>
        <dbReference type="ARBA" id="ARBA00023049"/>
    </source>
</evidence>
<dbReference type="InterPro" id="IPR035097">
    <property type="entry name" value="M29_N-terminal"/>
</dbReference>
<reference evidence="10" key="1">
    <citation type="journal article" date="2020" name="mSystems">
        <title>Genome- and Community-Level Interaction Insights into Carbon Utilization and Element Cycling Functions of Hydrothermarchaeota in Hydrothermal Sediment.</title>
        <authorList>
            <person name="Zhou Z."/>
            <person name="Liu Y."/>
            <person name="Xu W."/>
            <person name="Pan J."/>
            <person name="Luo Z.H."/>
            <person name="Li M."/>
        </authorList>
    </citation>
    <scope>NUCLEOTIDE SEQUENCE [LARGE SCALE GENOMIC DNA]</scope>
    <source>
        <strain evidence="10">SpSt-468</strain>
    </source>
</reference>
<keyword evidence="5" id="KW-0031">Aminopeptidase</keyword>
<comment type="cofactor">
    <cofactor evidence="2">
        <name>Mg(2+)</name>
        <dbReference type="ChEBI" id="CHEBI:18420"/>
    </cofactor>
</comment>
<dbReference type="GO" id="GO:0006508">
    <property type="term" value="P:proteolysis"/>
    <property type="evidence" value="ECO:0007669"/>
    <property type="project" value="UniProtKB-KW"/>
</dbReference>
<evidence type="ECO:0000256" key="8">
    <source>
        <dbReference type="ARBA" id="ARBA00022801"/>
    </source>
</evidence>
<keyword evidence="7" id="KW-0479">Metal-binding</keyword>
<keyword evidence="8" id="KW-0378">Hydrolase</keyword>
<comment type="similarity">
    <text evidence="4">Belongs to the peptidase M29 family.</text>
</comment>
<comment type="caution">
    <text evidence="10">The sequence shown here is derived from an EMBL/GenBank/DDBJ whole genome shotgun (WGS) entry which is preliminary data.</text>
</comment>
<evidence type="ECO:0000256" key="2">
    <source>
        <dbReference type="ARBA" id="ARBA00001946"/>
    </source>
</evidence>
<evidence type="ECO:0000256" key="1">
    <source>
        <dbReference type="ARBA" id="ARBA00001941"/>
    </source>
</evidence>
<evidence type="ECO:0000256" key="5">
    <source>
        <dbReference type="ARBA" id="ARBA00022438"/>
    </source>
</evidence>
<dbReference type="SUPFAM" id="SSF144052">
    <property type="entry name" value="Thermophilic metalloprotease-like"/>
    <property type="match status" value="1"/>
</dbReference>
<organism evidence="10">
    <name type="scientific">Candidatus Methanomethylicus mesodigestus</name>
    <dbReference type="NCBI Taxonomy" id="1867258"/>
    <lineage>
        <taxon>Archaea</taxon>
        <taxon>Thermoproteota</taxon>
        <taxon>Methanosuratincolia</taxon>
        <taxon>Candidatus Methanomethylicales</taxon>
        <taxon>Candidatus Methanomethylicaceae</taxon>
        <taxon>Candidatus Methanomethylicus</taxon>
    </lineage>
</organism>
<dbReference type="PANTHER" id="PTHR34448:SF1">
    <property type="entry name" value="BLL6088 PROTEIN"/>
    <property type="match status" value="1"/>
</dbReference>